<protein>
    <recommendedName>
        <fullName evidence="3">SPRY domain-containing protein</fullName>
    </recommendedName>
</protein>
<name>A0A8S9ZB54_9BILA</name>
<gene>
    <name evidence="1" type="ORF">Mgra_00009583</name>
</gene>
<accession>A0A8S9ZB54</accession>
<evidence type="ECO:0008006" key="3">
    <source>
        <dbReference type="Google" id="ProtNLM"/>
    </source>
</evidence>
<proteinExistence type="predicted"/>
<dbReference type="AlphaFoldDB" id="A0A8S9ZB54"/>
<evidence type="ECO:0000313" key="2">
    <source>
        <dbReference type="Proteomes" id="UP000605970"/>
    </source>
</evidence>
<comment type="caution">
    <text evidence="1">The sequence shown here is derived from an EMBL/GenBank/DDBJ whole genome shotgun (WGS) entry which is preliminary data.</text>
</comment>
<dbReference type="InterPro" id="IPR043136">
    <property type="entry name" value="B30.2/SPRY_sf"/>
</dbReference>
<dbReference type="OrthoDB" id="258495at2759"/>
<keyword evidence="2" id="KW-1185">Reference proteome</keyword>
<evidence type="ECO:0000313" key="1">
    <source>
        <dbReference type="EMBL" id="KAF7627155.1"/>
    </source>
</evidence>
<dbReference type="EMBL" id="JABEBT010000165">
    <property type="protein sequence ID" value="KAF7627155.1"/>
    <property type="molecule type" value="Genomic_DNA"/>
</dbReference>
<dbReference type="Proteomes" id="UP000605970">
    <property type="component" value="Unassembled WGS sequence"/>
</dbReference>
<sequence>MEGKIVVFKYVGNKWKYIDGYNCCSSNCGNTNNPISFCKEGTGFPKIKSNTKIEYINCSEKNGHIRFLIIVAENYFLKPIGESIQTFTLYYSEAELKFDKNEFIYIGLGNENDNIYLFPKYKSINYAFQDNLTSIKLPSFNYKTNDIIGCGLVYPPPKLNNKLPYIFFTQNGKQIGKAILIGQNCEDFKPYVVLGYCSVEANFGNNSFYL</sequence>
<organism evidence="1 2">
    <name type="scientific">Meloidogyne graminicola</name>
    <dbReference type="NCBI Taxonomy" id="189291"/>
    <lineage>
        <taxon>Eukaryota</taxon>
        <taxon>Metazoa</taxon>
        <taxon>Ecdysozoa</taxon>
        <taxon>Nematoda</taxon>
        <taxon>Chromadorea</taxon>
        <taxon>Rhabditida</taxon>
        <taxon>Tylenchina</taxon>
        <taxon>Tylenchomorpha</taxon>
        <taxon>Tylenchoidea</taxon>
        <taxon>Meloidogynidae</taxon>
        <taxon>Meloidogyninae</taxon>
        <taxon>Meloidogyne</taxon>
    </lineage>
</organism>
<reference evidence="1" key="1">
    <citation type="journal article" date="2020" name="Ecol. Evol.">
        <title>Genome structure and content of the rice root-knot nematode (Meloidogyne graminicola).</title>
        <authorList>
            <person name="Phan N.T."/>
            <person name="Danchin E.G.J."/>
            <person name="Klopp C."/>
            <person name="Perfus-Barbeoch L."/>
            <person name="Kozlowski D.K."/>
            <person name="Koutsovoulos G.D."/>
            <person name="Lopez-Roques C."/>
            <person name="Bouchez O."/>
            <person name="Zahm M."/>
            <person name="Besnard G."/>
            <person name="Bellafiore S."/>
        </authorList>
    </citation>
    <scope>NUCLEOTIDE SEQUENCE</scope>
    <source>
        <strain evidence="1">VN-18</strain>
    </source>
</reference>
<dbReference type="Gene3D" id="2.60.120.920">
    <property type="match status" value="1"/>
</dbReference>